<keyword evidence="6" id="KW-0119">Carbohydrate metabolism</keyword>
<dbReference type="PROSITE" id="PS00069">
    <property type="entry name" value="G6P_DEHYDROGENASE"/>
    <property type="match status" value="1"/>
</dbReference>
<feature type="domain" description="Glucose-6-phosphate dehydrogenase NAD-binding" evidence="7">
    <location>
        <begin position="14"/>
        <end position="189"/>
    </location>
</feature>
<sequence length="494" mass="56441">MSRQIIPVQPFDFVVFGATGDLTKRKLIPALYYRFKDGQFDERSRIIGVSRSKWDDKKIQSVARASVLDHVDKDYHDEEVIKRFISCFSFVPNDVTNEDGWAELSGTLREDEEIVRAFYLAVAPNLFAPICNYLRKKKYNRPNARVVLEKPLGHDLASSKEINDAVGAAFNEDQVYRIDHYLGKETVQNLLALRFANIMFEPIWDSAHIDHVQITVAESVGAGTRGYYDQSGALRDMIQNHILQLVCLVAMEPPASDEANALRDEKLKVLRSLKPITGERLAKNSVRGQYRGVRSGTVEVASYQDELPEDKKGSHTETFAALKVEVENWRWAGVPFYIRTGKRLATRMSEIVIRFREIPHSIFTTARGVPSANKLVIRLQPDEGVKMFLMIKDPGPGGMRLREVNLNLSFAEEFEERTPEAYERLLLDVIRGNQTLFMRRDELEAAWKWIDPIRQAWDMSDEAPQPYSAGTWGPTGSIALIERDGRTWHEESDY</sequence>
<evidence type="ECO:0000256" key="1">
    <source>
        <dbReference type="ARBA" id="ARBA00004937"/>
    </source>
</evidence>
<dbReference type="PIRSF" id="PIRSF000110">
    <property type="entry name" value="G6PD"/>
    <property type="match status" value="1"/>
</dbReference>
<dbReference type="HAMAP" id="MF_00966">
    <property type="entry name" value="G6PD"/>
    <property type="match status" value="1"/>
</dbReference>
<dbReference type="GO" id="GO:0009051">
    <property type="term" value="P:pentose-phosphate shunt, oxidative branch"/>
    <property type="evidence" value="ECO:0007669"/>
    <property type="project" value="TreeGrafter"/>
</dbReference>
<dbReference type="PRINTS" id="PR00079">
    <property type="entry name" value="G6PDHDRGNASE"/>
</dbReference>
<evidence type="ECO:0000313" key="9">
    <source>
        <dbReference type="EMBL" id="VAW19661.1"/>
    </source>
</evidence>
<proteinExistence type="inferred from homology"/>
<dbReference type="NCBIfam" id="TIGR00871">
    <property type="entry name" value="zwf"/>
    <property type="match status" value="1"/>
</dbReference>
<dbReference type="InterPro" id="IPR001282">
    <property type="entry name" value="G6P_DH"/>
</dbReference>
<dbReference type="EMBL" id="UOEO01000116">
    <property type="protein sequence ID" value="VAW19661.1"/>
    <property type="molecule type" value="Genomic_DNA"/>
</dbReference>
<dbReference type="SUPFAM" id="SSF55347">
    <property type="entry name" value="Glyceraldehyde-3-phosphate dehydrogenase-like, C-terminal domain"/>
    <property type="match status" value="1"/>
</dbReference>
<organism evidence="9">
    <name type="scientific">hydrothermal vent metagenome</name>
    <dbReference type="NCBI Taxonomy" id="652676"/>
    <lineage>
        <taxon>unclassified sequences</taxon>
        <taxon>metagenomes</taxon>
        <taxon>ecological metagenomes</taxon>
    </lineage>
</organism>
<dbReference type="Gene3D" id="3.40.50.720">
    <property type="entry name" value="NAD(P)-binding Rossmann-like Domain"/>
    <property type="match status" value="1"/>
</dbReference>
<comment type="pathway">
    <text evidence="1">Carbohydrate degradation; pentose phosphate pathway; D-ribulose 5-phosphate from D-glucose 6-phosphate (oxidative stage): step 1/3.</text>
</comment>
<dbReference type="PANTHER" id="PTHR23429:SF0">
    <property type="entry name" value="GLUCOSE-6-PHOSPHATE 1-DEHYDROGENASE"/>
    <property type="match status" value="1"/>
</dbReference>
<dbReference type="GO" id="GO:0050661">
    <property type="term" value="F:NADP binding"/>
    <property type="evidence" value="ECO:0007669"/>
    <property type="project" value="InterPro"/>
</dbReference>
<dbReference type="EC" id="1.1.1.49" evidence="9"/>
<dbReference type="Pfam" id="PF02781">
    <property type="entry name" value="G6PD_C"/>
    <property type="match status" value="1"/>
</dbReference>
<keyword evidence="3" id="KW-0313">Glucose metabolism</keyword>
<evidence type="ECO:0000256" key="4">
    <source>
        <dbReference type="ARBA" id="ARBA00022857"/>
    </source>
</evidence>
<reference evidence="9" key="1">
    <citation type="submission" date="2018-06" db="EMBL/GenBank/DDBJ databases">
        <authorList>
            <person name="Zhirakovskaya E."/>
        </authorList>
    </citation>
    <scope>NUCLEOTIDE SEQUENCE</scope>
</reference>
<dbReference type="InterPro" id="IPR036291">
    <property type="entry name" value="NAD(P)-bd_dom_sf"/>
</dbReference>
<evidence type="ECO:0000256" key="6">
    <source>
        <dbReference type="ARBA" id="ARBA00023277"/>
    </source>
</evidence>
<evidence type="ECO:0000256" key="5">
    <source>
        <dbReference type="ARBA" id="ARBA00023002"/>
    </source>
</evidence>
<evidence type="ECO:0000256" key="3">
    <source>
        <dbReference type="ARBA" id="ARBA00022526"/>
    </source>
</evidence>
<dbReference type="GO" id="GO:0005829">
    <property type="term" value="C:cytosol"/>
    <property type="evidence" value="ECO:0007669"/>
    <property type="project" value="TreeGrafter"/>
</dbReference>
<protein>
    <submittedName>
        <fullName evidence="9">Glucose-6-phosphate 1-dehydrogenase</fullName>
        <ecNumber evidence="9">1.1.1.49</ecNumber>
    </submittedName>
</protein>
<dbReference type="GO" id="GO:0004345">
    <property type="term" value="F:glucose-6-phosphate dehydrogenase activity"/>
    <property type="evidence" value="ECO:0007669"/>
    <property type="project" value="UniProtKB-EC"/>
</dbReference>
<evidence type="ECO:0000256" key="2">
    <source>
        <dbReference type="ARBA" id="ARBA00009975"/>
    </source>
</evidence>
<dbReference type="InterPro" id="IPR022674">
    <property type="entry name" value="G6P_DH_NAD-bd"/>
</dbReference>
<evidence type="ECO:0000259" key="7">
    <source>
        <dbReference type="Pfam" id="PF00479"/>
    </source>
</evidence>
<dbReference type="InterPro" id="IPR022675">
    <property type="entry name" value="G6P_DH_C"/>
</dbReference>
<dbReference type="UniPathway" id="UPA00115"/>
<feature type="domain" description="Glucose-6-phosphate dehydrogenase C-terminal" evidence="8">
    <location>
        <begin position="191"/>
        <end position="489"/>
    </location>
</feature>
<dbReference type="PANTHER" id="PTHR23429">
    <property type="entry name" value="GLUCOSE-6-PHOSPHATE 1-DEHYDROGENASE G6PD"/>
    <property type="match status" value="1"/>
</dbReference>
<gene>
    <name evidence="9" type="ORF">MNBD_ALPHA12-1568</name>
</gene>
<dbReference type="GO" id="GO:0006006">
    <property type="term" value="P:glucose metabolic process"/>
    <property type="evidence" value="ECO:0007669"/>
    <property type="project" value="UniProtKB-KW"/>
</dbReference>
<keyword evidence="4" id="KW-0521">NADP</keyword>
<dbReference type="AlphaFoldDB" id="A0A3B0TLV1"/>
<name>A0A3B0TLV1_9ZZZZ</name>
<dbReference type="Pfam" id="PF00479">
    <property type="entry name" value="G6PD_N"/>
    <property type="match status" value="1"/>
</dbReference>
<comment type="similarity">
    <text evidence="2">Belongs to the glucose-6-phosphate dehydrogenase family.</text>
</comment>
<dbReference type="InterPro" id="IPR019796">
    <property type="entry name" value="G6P_DH_AS"/>
</dbReference>
<keyword evidence="5 9" id="KW-0560">Oxidoreductase</keyword>
<accession>A0A3B0TLV1</accession>
<evidence type="ECO:0000259" key="8">
    <source>
        <dbReference type="Pfam" id="PF02781"/>
    </source>
</evidence>
<dbReference type="Gene3D" id="3.30.360.10">
    <property type="entry name" value="Dihydrodipicolinate Reductase, domain 2"/>
    <property type="match status" value="1"/>
</dbReference>
<dbReference type="SUPFAM" id="SSF51735">
    <property type="entry name" value="NAD(P)-binding Rossmann-fold domains"/>
    <property type="match status" value="1"/>
</dbReference>